<keyword evidence="5 7" id="KW-1133">Transmembrane helix</keyword>
<dbReference type="EMBL" id="JACHHJ010000008">
    <property type="protein sequence ID" value="MBB6451537.1"/>
    <property type="molecule type" value="Genomic_DNA"/>
</dbReference>
<comment type="caution">
    <text evidence="9">The sequence shown here is derived from an EMBL/GenBank/DDBJ whole genome shotgun (WGS) entry which is preliminary data.</text>
</comment>
<evidence type="ECO:0000313" key="10">
    <source>
        <dbReference type="Proteomes" id="UP000568839"/>
    </source>
</evidence>
<evidence type="ECO:0000256" key="6">
    <source>
        <dbReference type="ARBA" id="ARBA00023136"/>
    </source>
</evidence>
<dbReference type="GO" id="GO:0005886">
    <property type="term" value="C:plasma membrane"/>
    <property type="evidence" value="ECO:0007669"/>
    <property type="project" value="UniProtKB-SubCell"/>
</dbReference>
<dbReference type="Proteomes" id="UP000568839">
    <property type="component" value="Unassembled WGS sequence"/>
</dbReference>
<dbReference type="PANTHER" id="PTHR33362:SF5">
    <property type="entry name" value="C4-DICARBOXYLATE TRAP TRANSPORTER LARGE PERMEASE PROTEIN DCTM"/>
    <property type="match status" value="1"/>
</dbReference>
<feature type="transmembrane region" description="Helical" evidence="7">
    <location>
        <begin position="171"/>
        <end position="191"/>
    </location>
</feature>
<evidence type="ECO:0000259" key="8">
    <source>
        <dbReference type="Pfam" id="PF06808"/>
    </source>
</evidence>
<keyword evidence="6 7" id="KW-0472">Membrane</keyword>
<keyword evidence="3" id="KW-0997">Cell inner membrane</keyword>
<dbReference type="PIRSF" id="PIRSF006066">
    <property type="entry name" value="HI0050"/>
    <property type="match status" value="1"/>
</dbReference>
<feature type="domain" description="TRAP C4-dicarboxylate transport system permease DctM subunit" evidence="8">
    <location>
        <begin position="6"/>
        <end position="417"/>
    </location>
</feature>
<feature type="transmembrane region" description="Helical" evidence="7">
    <location>
        <begin position="398"/>
        <end position="424"/>
    </location>
</feature>
<evidence type="ECO:0000256" key="4">
    <source>
        <dbReference type="ARBA" id="ARBA00022692"/>
    </source>
</evidence>
<feature type="transmembrane region" description="Helical" evidence="7">
    <location>
        <begin position="314"/>
        <end position="344"/>
    </location>
</feature>
<dbReference type="InterPro" id="IPR004681">
    <property type="entry name" value="TRAP_DctM"/>
</dbReference>
<reference evidence="9 10" key="1">
    <citation type="submission" date="2020-08" db="EMBL/GenBank/DDBJ databases">
        <title>Genomic Encyclopedia of Type Strains, Phase IV (KMG-IV): sequencing the most valuable type-strain genomes for metagenomic binning, comparative biology and taxonomic classification.</title>
        <authorList>
            <person name="Goeker M."/>
        </authorList>
    </citation>
    <scope>NUCLEOTIDE SEQUENCE [LARGE SCALE GENOMIC DNA]</scope>
    <source>
        <strain evidence="9 10">DSM 21769</strain>
    </source>
</reference>
<sequence>MIWLILGIIFTLLLIGFPMKVPLIAAGLISMLMYFPDTDLGILIQQYFAGIQAFVLLAVPMFIFAADIMSSGNTSRRLLDFVSSMIGHVRGGYAMTTSVACALFGSVSGSTQATIAAAGKPMRERMAEKGYKDSQSIPLIVNASDLALMVPPSIAMIIYGVVTGTSVGELFVAGITPALIILAMFLIYNYLEARKYNLVDQGRRESWREAGRYLRKAALPLGFPVLIIGGIYSGLFSPTEAAAVSVGYAFLIEVVIFKSVKISEIPKIAESTAIVTAAVFILVAAGQGLSWVLSYAQIPEQITDTIFGSDPSQLYVLFMIAVLFFVVCMFIDPLVVIFVLTPIIEPVAMDAGIDPVALGIIVTLQAAIGSATPPFGVDIFTAIAIFRRPYLEIVKGSLPYFLILGIASALLILFPNIILVYEFFVPTE</sequence>
<evidence type="ECO:0000256" key="2">
    <source>
        <dbReference type="ARBA" id="ARBA00022475"/>
    </source>
</evidence>
<keyword evidence="4 7" id="KW-0812">Transmembrane</keyword>
<keyword evidence="2" id="KW-1003">Cell membrane</keyword>
<feature type="transmembrane region" description="Helical" evidence="7">
    <location>
        <begin position="356"/>
        <end position="386"/>
    </location>
</feature>
<feature type="transmembrane region" description="Helical" evidence="7">
    <location>
        <begin position="49"/>
        <end position="69"/>
    </location>
</feature>
<dbReference type="RefSeq" id="WP_184405867.1">
    <property type="nucleotide sequence ID" value="NZ_JACHHJ010000008.1"/>
</dbReference>
<feature type="transmembrane region" description="Helical" evidence="7">
    <location>
        <begin position="272"/>
        <end position="294"/>
    </location>
</feature>
<dbReference type="Pfam" id="PF06808">
    <property type="entry name" value="DctM"/>
    <property type="match status" value="1"/>
</dbReference>
<evidence type="ECO:0000256" key="5">
    <source>
        <dbReference type="ARBA" id="ARBA00022989"/>
    </source>
</evidence>
<dbReference type="GO" id="GO:0022857">
    <property type="term" value="F:transmembrane transporter activity"/>
    <property type="evidence" value="ECO:0007669"/>
    <property type="project" value="TreeGrafter"/>
</dbReference>
<accession>A0A841PRJ5</accession>
<organism evidence="9 10">
    <name type="scientific">Geomicrobium halophilum</name>
    <dbReference type="NCBI Taxonomy" id="549000"/>
    <lineage>
        <taxon>Bacteria</taxon>
        <taxon>Bacillati</taxon>
        <taxon>Bacillota</taxon>
        <taxon>Bacilli</taxon>
        <taxon>Bacillales</taxon>
        <taxon>Geomicrobium</taxon>
    </lineage>
</organism>
<comment type="subcellular location">
    <subcellularLocation>
        <location evidence="1">Cell inner membrane</location>
        <topology evidence="1">Multi-pass membrane protein</topology>
    </subcellularLocation>
</comment>
<proteinExistence type="predicted"/>
<dbReference type="PANTHER" id="PTHR33362">
    <property type="entry name" value="SIALIC ACID TRAP TRANSPORTER PERMEASE PROTEIN SIAT-RELATED"/>
    <property type="match status" value="1"/>
</dbReference>
<gene>
    <name evidence="9" type="ORF">HNR44_003550</name>
</gene>
<feature type="transmembrane region" description="Helical" evidence="7">
    <location>
        <begin position="139"/>
        <end position="159"/>
    </location>
</feature>
<evidence type="ECO:0000313" key="9">
    <source>
        <dbReference type="EMBL" id="MBB6451537.1"/>
    </source>
</evidence>
<feature type="transmembrane region" description="Helical" evidence="7">
    <location>
        <begin position="213"/>
        <end position="235"/>
    </location>
</feature>
<protein>
    <submittedName>
        <fullName evidence="9">Tripartite ATP-independent transporter DctM subunit</fullName>
    </submittedName>
</protein>
<evidence type="ECO:0000256" key="1">
    <source>
        <dbReference type="ARBA" id="ARBA00004429"/>
    </source>
</evidence>
<dbReference type="AlphaFoldDB" id="A0A841PRJ5"/>
<keyword evidence="10" id="KW-1185">Reference proteome</keyword>
<dbReference type="NCBIfam" id="TIGR00786">
    <property type="entry name" value="dctM"/>
    <property type="match status" value="1"/>
</dbReference>
<evidence type="ECO:0000256" key="7">
    <source>
        <dbReference type="SAM" id="Phobius"/>
    </source>
</evidence>
<name>A0A841PRJ5_9BACL</name>
<evidence type="ECO:0000256" key="3">
    <source>
        <dbReference type="ARBA" id="ARBA00022519"/>
    </source>
</evidence>
<dbReference type="InterPro" id="IPR010656">
    <property type="entry name" value="DctM"/>
</dbReference>